<proteinExistence type="predicted"/>
<gene>
    <name evidence="1" type="ORF">Mallos_BL60031</name>
</gene>
<reference evidence="1" key="1">
    <citation type="journal article" date="2022" name="Viruses">
        <title>Isolation of novel Xanthomonas phages for the plant pathogens X. translucens and X. campestris.</title>
        <authorList>
            <person name="Erdrich S.H."/>
            <person name="Sharma V."/>
            <person name="Schurr U."/>
            <person name="Arsova B."/>
            <person name="Frunzke J."/>
        </authorList>
    </citation>
    <scope>NUCLEOTIDE SEQUENCE</scope>
</reference>
<organism evidence="1 2">
    <name type="scientific">Xanthomonas phage Mallos</name>
    <dbReference type="NCBI Taxonomy" id="2939131"/>
    <lineage>
        <taxon>Viruses</taxon>
        <taxon>Duplodnaviria</taxon>
        <taxon>Heunggongvirae</taxon>
        <taxon>Uroviricota</taxon>
        <taxon>Caudoviricetes</taxon>
        <taxon>Mesyanzhinovviridae</taxon>
        <taxon>Bradleyvirinae</taxon>
        <taxon>Mallosvirus</taxon>
        <taxon>Mallosvirus mallos</taxon>
    </lineage>
</organism>
<evidence type="ECO:0000313" key="1">
    <source>
        <dbReference type="EMBL" id="URA07139.1"/>
    </source>
</evidence>
<keyword evidence="2" id="KW-1185">Reference proteome</keyword>
<dbReference type="Proteomes" id="UP001056460">
    <property type="component" value="Segment"/>
</dbReference>
<evidence type="ECO:0000313" key="2">
    <source>
        <dbReference type="Proteomes" id="UP001056460"/>
    </source>
</evidence>
<dbReference type="EMBL" id="ON189047">
    <property type="protein sequence ID" value="URA07139.1"/>
    <property type="molecule type" value="Genomic_DNA"/>
</dbReference>
<accession>A0A9E7J6D5</accession>
<sequence length="119" mass="12783">MATFDYAGLKLEVDELLAEFGTDCQIKRELPGTVDPVTGVPSGGNEQVTNVLGVLVSYEEKLVDGETIMRGDRQALVQATVEPLFGDTFVELGGSWSVVNVQAVNPAGVALVYILQVRR</sequence>
<name>A0A9E7J6D5_9CAUD</name>
<protein>
    <submittedName>
        <fullName evidence="1">Virion structural protein</fullName>
    </submittedName>
</protein>